<reference evidence="13 14" key="1">
    <citation type="submission" date="2014-06" db="EMBL/GenBank/DDBJ databases">
        <title>Whole Genome Sequences of Three Symbiotic Endozoicomonas Bacteria.</title>
        <authorList>
            <person name="Neave M.J."/>
            <person name="Apprill A."/>
            <person name="Voolstra C.R."/>
        </authorList>
    </citation>
    <scope>NUCLEOTIDE SEQUENCE [LARGE SCALE GENOMIC DNA]</scope>
    <source>
        <strain evidence="13 14">DSM 25634</strain>
    </source>
</reference>
<dbReference type="InterPro" id="IPR036660">
    <property type="entry name" value="Fe-S_hydroAse_TtdB_cat_sf"/>
</dbReference>
<evidence type="ECO:0000259" key="12">
    <source>
        <dbReference type="Pfam" id="PF05683"/>
    </source>
</evidence>
<dbReference type="InterPro" id="IPR004647">
    <property type="entry name" value="Fe-S_hydro-lyase_TtdB-typ_cat"/>
</dbReference>
<evidence type="ECO:0000256" key="2">
    <source>
        <dbReference type="ARBA" id="ARBA00001966"/>
    </source>
</evidence>
<evidence type="ECO:0000256" key="4">
    <source>
        <dbReference type="ARBA" id="ARBA00011738"/>
    </source>
</evidence>
<keyword evidence="14" id="KW-1185">Reference proteome</keyword>
<keyword evidence="6 10" id="KW-0479">Metal-binding</keyword>
<dbReference type="PANTHER" id="PTHR43351">
    <property type="entry name" value="L(+)-TARTRATE DEHYDRATASE SUBUNIT BETA"/>
    <property type="match status" value="1"/>
</dbReference>
<dbReference type="InterPro" id="IPR004646">
    <property type="entry name" value="Fe-S_hydro-lyase_TtdA-typ_cat"/>
</dbReference>
<proteinExistence type="inferred from homology"/>
<dbReference type="EMBL" id="JOKH01000011">
    <property type="protein sequence ID" value="KEQ12133.1"/>
    <property type="molecule type" value="Genomic_DNA"/>
</dbReference>
<dbReference type="Pfam" id="PF05681">
    <property type="entry name" value="Fumerase"/>
    <property type="match status" value="1"/>
</dbReference>
<evidence type="ECO:0000313" key="13">
    <source>
        <dbReference type="EMBL" id="KEQ12133.1"/>
    </source>
</evidence>
<dbReference type="PANTHER" id="PTHR43351:SF2">
    <property type="entry name" value="L(+)-TARTRATE DEHYDRATASE SUBUNIT BETA-RELATED"/>
    <property type="match status" value="1"/>
</dbReference>
<name>A0A081N110_9GAMM</name>
<dbReference type="OrthoDB" id="9798978at2"/>
<dbReference type="EC" id="4.2.1.2" evidence="10"/>
<dbReference type="SUPFAM" id="SSF117457">
    <property type="entry name" value="FumA C-terminal domain-like"/>
    <property type="match status" value="1"/>
</dbReference>
<evidence type="ECO:0000256" key="5">
    <source>
        <dbReference type="ARBA" id="ARBA00022485"/>
    </source>
</evidence>
<dbReference type="GO" id="GO:0046872">
    <property type="term" value="F:metal ion binding"/>
    <property type="evidence" value="ECO:0007669"/>
    <property type="project" value="UniProtKB-UniRule"/>
</dbReference>
<dbReference type="NCBIfam" id="TIGR00722">
    <property type="entry name" value="ttdA_fumA_fumB"/>
    <property type="match status" value="1"/>
</dbReference>
<evidence type="ECO:0000256" key="8">
    <source>
        <dbReference type="ARBA" id="ARBA00023014"/>
    </source>
</evidence>
<dbReference type="AlphaFoldDB" id="A0A081N110"/>
<evidence type="ECO:0000256" key="9">
    <source>
        <dbReference type="ARBA" id="ARBA00023239"/>
    </source>
</evidence>
<dbReference type="eggNOG" id="COG1838">
    <property type="taxonomic scope" value="Bacteria"/>
</dbReference>
<feature type="domain" description="Fe-S hydro-lyase tartrate dehydratase alpha-type catalytic" evidence="11">
    <location>
        <begin position="11"/>
        <end position="284"/>
    </location>
</feature>
<dbReference type="RefSeq" id="WP_034843047.1">
    <property type="nucleotide sequence ID" value="NZ_JOKH01000011.1"/>
</dbReference>
<accession>A0A081N110</accession>
<comment type="similarity">
    <text evidence="3 10">Belongs to the class-I fumarase family.</text>
</comment>
<protein>
    <recommendedName>
        <fullName evidence="10">Fumarate hydratase class I</fullName>
        <ecNumber evidence="10">4.2.1.2</ecNumber>
    </recommendedName>
</protein>
<dbReference type="InterPro" id="IPR011167">
    <property type="entry name" value="Fe_dep_fumarate_hydratase"/>
</dbReference>
<dbReference type="Proteomes" id="UP000028073">
    <property type="component" value="Unassembled WGS sequence"/>
</dbReference>
<organism evidence="13 14">
    <name type="scientific">Endozoicomonas numazuensis</name>
    <dbReference type="NCBI Taxonomy" id="1137799"/>
    <lineage>
        <taxon>Bacteria</taxon>
        <taxon>Pseudomonadati</taxon>
        <taxon>Pseudomonadota</taxon>
        <taxon>Gammaproteobacteria</taxon>
        <taxon>Oceanospirillales</taxon>
        <taxon>Endozoicomonadaceae</taxon>
        <taxon>Endozoicomonas</taxon>
    </lineage>
</organism>
<dbReference type="NCBIfam" id="TIGR00723">
    <property type="entry name" value="ttdB_fumA_fumB"/>
    <property type="match status" value="1"/>
</dbReference>
<dbReference type="GO" id="GO:0006091">
    <property type="term" value="P:generation of precursor metabolites and energy"/>
    <property type="evidence" value="ECO:0007669"/>
    <property type="project" value="InterPro"/>
</dbReference>
<evidence type="ECO:0000313" key="14">
    <source>
        <dbReference type="Proteomes" id="UP000028073"/>
    </source>
</evidence>
<gene>
    <name evidence="13" type="ORF">GZ78_28280</name>
</gene>
<dbReference type="Gene3D" id="3.20.130.10">
    <property type="entry name" value="Fe-S hydro-lyase, tartrate dehydratase beta-type, catalytic domain"/>
    <property type="match status" value="1"/>
</dbReference>
<comment type="caution">
    <text evidence="13">The sequence shown here is derived from an EMBL/GenBank/DDBJ whole genome shotgun (WGS) entry which is preliminary data.</text>
</comment>
<comment type="cofactor">
    <cofactor evidence="2 10">
        <name>[4Fe-4S] cluster</name>
        <dbReference type="ChEBI" id="CHEBI:49883"/>
    </cofactor>
</comment>
<comment type="subunit">
    <text evidence="4 10">Homodimer.</text>
</comment>
<evidence type="ECO:0000256" key="3">
    <source>
        <dbReference type="ARBA" id="ARBA00008876"/>
    </source>
</evidence>
<keyword evidence="5 10" id="KW-0004">4Fe-4S</keyword>
<comment type="function">
    <text evidence="10">Catalyzes the reversible hydration of fumarate to (S)-malate.</text>
</comment>
<dbReference type="Pfam" id="PF05683">
    <property type="entry name" value="Fumerase_C"/>
    <property type="match status" value="1"/>
</dbReference>
<keyword evidence="8 10" id="KW-0411">Iron-sulfur</keyword>
<dbReference type="eggNOG" id="COG1951">
    <property type="taxonomic scope" value="Bacteria"/>
</dbReference>
<comment type="catalytic activity">
    <reaction evidence="1 10">
        <text>(S)-malate = fumarate + H2O</text>
        <dbReference type="Rhea" id="RHEA:12460"/>
        <dbReference type="ChEBI" id="CHEBI:15377"/>
        <dbReference type="ChEBI" id="CHEBI:15589"/>
        <dbReference type="ChEBI" id="CHEBI:29806"/>
        <dbReference type="EC" id="4.2.1.2"/>
    </reaction>
</comment>
<dbReference type="GO" id="GO:0051539">
    <property type="term" value="F:4 iron, 4 sulfur cluster binding"/>
    <property type="evidence" value="ECO:0007669"/>
    <property type="project" value="UniProtKB-UniRule"/>
</dbReference>
<evidence type="ECO:0000256" key="10">
    <source>
        <dbReference type="PIRNR" id="PIRNR001394"/>
    </source>
</evidence>
<evidence type="ECO:0000256" key="7">
    <source>
        <dbReference type="ARBA" id="ARBA00023004"/>
    </source>
</evidence>
<feature type="domain" description="Fe-S hydro-lyase tartrate dehydratase beta-type catalytic" evidence="12">
    <location>
        <begin position="288"/>
        <end position="488"/>
    </location>
</feature>
<keyword evidence="9 10" id="KW-0456">Lyase</keyword>
<dbReference type="PIRSF" id="PIRSF001394">
    <property type="entry name" value="Fe_dep_fumar_hy"/>
    <property type="match status" value="1"/>
</dbReference>
<sequence>MTLIREEDLIESVADALQFISCYHPLDFIHAVHDAWKKEPSKAAKDAMAQILINSRMCAMGKRPICQDTGIVTVFLKIGMNVRFESDRSVEDLVNEGVRRAYTHPENVLRASVLEDPAGARKNTKDNTPAVIHMTLVPGDTVDVQVAAKGGGSENKSKLAMLNPSDDIVEWVKKTVPTMGAGWCPPGMLGIGIGGTAEKAMVLAKESLMDPIDIHELRERGPSNRVEELRLEIMEAVNSLGIGAQGLGGLTTVLDIKIKDYPTHAASLPVAMIPNCAATRHAHFVLDGSGPVIQEAPSLDDYPEVALDLSEGVRKVNVDDISKEEIKTWKPGDTVLLSGKILTGRDAAHKRMIDMMSRGEELPVDLKGRFIYYVGPVDPVRDEVVGPAGPTTSTRMDKFTRTLLEETGLAGMIGKAERGDAAIEAIRDNESVYLIAVGGAAYLVSQAVKKAEVIAFPELGMEAIYEFEVKDMPVTVAVDHTGDSVHKTGPQIWKQKIEEQILELK</sequence>
<dbReference type="STRING" id="1137799.GZ78_28280"/>
<keyword evidence="7 10" id="KW-0408">Iron</keyword>
<evidence type="ECO:0000256" key="1">
    <source>
        <dbReference type="ARBA" id="ARBA00000929"/>
    </source>
</evidence>
<dbReference type="GO" id="GO:0004333">
    <property type="term" value="F:fumarate hydratase activity"/>
    <property type="evidence" value="ECO:0007669"/>
    <property type="project" value="UniProtKB-UniRule"/>
</dbReference>
<evidence type="ECO:0000256" key="6">
    <source>
        <dbReference type="ARBA" id="ARBA00022723"/>
    </source>
</evidence>
<evidence type="ECO:0000259" key="11">
    <source>
        <dbReference type="Pfam" id="PF05681"/>
    </source>
</evidence>